<name>A0A6A6G2Y7_9PEZI</name>
<dbReference type="Proteomes" id="UP000799538">
    <property type="component" value="Unassembled WGS sequence"/>
</dbReference>
<gene>
    <name evidence="1" type="ORF">BDZ85DRAFT_267169</name>
</gene>
<keyword evidence="2" id="KW-1185">Reference proteome</keyword>
<dbReference type="AlphaFoldDB" id="A0A6A6G2Y7"/>
<accession>A0A6A6G2Y7</accession>
<organism evidence="1 2">
    <name type="scientific">Elsinoe ampelina</name>
    <dbReference type="NCBI Taxonomy" id="302913"/>
    <lineage>
        <taxon>Eukaryota</taxon>
        <taxon>Fungi</taxon>
        <taxon>Dikarya</taxon>
        <taxon>Ascomycota</taxon>
        <taxon>Pezizomycotina</taxon>
        <taxon>Dothideomycetes</taxon>
        <taxon>Dothideomycetidae</taxon>
        <taxon>Myriangiales</taxon>
        <taxon>Elsinoaceae</taxon>
        <taxon>Elsinoe</taxon>
    </lineage>
</organism>
<reference evidence="2" key="1">
    <citation type="journal article" date="2020" name="Stud. Mycol.">
        <title>101 Dothideomycetes genomes: A test case for predicting lifestyles and emergence of pathogens.</title>
        <authorList>
            <person name="Haridas S."/>
            <person name="Albert R."/>
            <person name="Binder M."/>
            <person name="Bloem J."/>
            <person name="LaButti K."/>
            <person name="Salamov A."/>
            <person name="Andreopoulos B."/>
            <person name="Baker S."/>
            <person name="Barry K."/>
            <person name="Bills G."/>
            <person name="Bluhm B."/>
            <person name="Cannon C."/>
            <person name="Castanera R."/>
            <person name="Culley D."/>
            <person name="Daum C."/>
            <person name="Ezra D."/>
            <person name="Gonzalez J."/>
            <person name="Henrissat B."/>
            <person name="Kuo A."/>
            <person name="Liang C."/>
            <person name="Lipzen A."/>
            <person name="Lutzoni F."/>
            <person name="Magnuson J."/>
            <person name="Mondo S."/>
            <person name="Nolan M."/>
            <person name="Ohm R."/>
            <person name="Pangilinan J."/>
            <person name="Park H.-J."/>
            <person name="Ramirez L."/>
            <person name="Alfaro M."/>
            <person name="Sun H."/>
            <person name="Tritt A."/>
            <person name="Yoshinaga Y."/>
            <person name="Zwiers L.-H."/>
            <person name="Turgeon B."/>
            <person name="Goodwin S."/>
            <person name="Spatafora J."/>
            <person name="Crous P."/>
            <person name="Grigoriev I."/>
        </authorList>
    </citation>
    <scope>NUCLEOTIDE SEQUENCE [LARGE SCALE GENOMIC DNA]</scope>
    <source>
        <strain evidence="2">CECT 20119</strain>
    </source>
</reference>
<evidence type="ECO:0000313" key="1">
    <source>
        <dbReference type="EMBL" id="KAF2220087.1"/>
    </source>
</evidence>
<dbReference type="EMBL" id="ML992513">
    <property type="protein sequence ID" value="KAF2220087.1"/>
    <property type="molecule type" value="Genomic_DNA"/>
</dbReference>
<sequence>MPICPASVGTIAAVLTLTHLSVSYYFDSFLGLSRIPLECVFWFLSTQERGAGRHCRCRTPLKAHGISKRWCQSQRSICYGDSHDW</sequence>
<proteinExistence type="predicted"/>
<evidence type="ECO:0000313" key="2">
    <source>
        <dbReference type="Proteomes" id="UP000799538"/>
    </source>
</evidence>
<protein>
    <submittedName>
        <fullName evidence="1">Uncharacterized protein</fullName>
    </submittedName>
</protein>